<evidence type="ECO:0000256" key="2">
    <source>
        <dbReference type="ARBA" id="ARBA00022771"/>
    </source>
</evidence>
<evidence type="ECO:0000256" key="3">
    <source>
        <dbReference type="ARBA" id="ARBA00022833"/>
    </source>
</evidence>
<evidence type="ECO:0000313" key="6">
    <source>
        <dbReference type="EMBL" id="KAJ7726006.1"/>
    </source>
</evidence>
<protein>
    <recommendedName>
        <fullName evidence="5">MYND-type domain-containing protein</fullName>
    </recommendedName>
</protein>
<evidence type="ECO:0000256" key="1">
    <source>
        <dbReference type="ARBA" id="ARBA00022723"/>
    </source>
</evidence>
<gene>
    <name evidence="6" type="ORF">DFH07DRAFT_246307</name>
</gene>
<dbReference type="EMBL" id="JARJLG010000224">
    <property type="protein sequence ID" value="KAJ7726006.1"/>
    <property type="molecule type" value="Genomic_DNA"/>
</dbReference>
<dbReference type="AlphaFoldDB" id="A0AAD7HQP9"/>
<name>A0AAD7HQP9_9AGAR</name>
<dbReference type="InterPro" id="IPR002893">
    <property type="entry name" value="Znf_MYND"/>
</dbReference>
<dbReference type="GO" id="GO:0008270">
    <property type="term" value="F:zinc ion binding"/>
    <property type="evidence" value="ECO:0007669"/>
    <property type="project" value="UniProtKB-KW"/>
</dbReference>
<keyword evidence="2 4" id="KW-0863">Zinc-finger</keyword>
<dbReference type="Pfam" id="PF01753">
    <property type="entry name" value="zf-MYND"/>
    <property type="match status" value="1"/>
</dbReference>
<proteinExistence type="predicted"/>
<keyword evidence="7" id="KW-1185">Reference proteome</keyword>
<organism evidence="6 7">
    <name type="scientific">Mycena maculata</name>
    <dbReference type="NCBI Taxonomy" id="230809"/>
    <lineage>
        <taxon>Eukaryota</taxon>
        <taxon>Fungi</taxon>
        <taxon>Dikarya</taxon>
        <taxon>Basidiomycota</taxon>
        <taxon>Agaricomycotina</taxon>
        <taxon>Agaricomycetes</taxon>
        <taxon>Agaricomycetidae</taxon>
        <taxon>Agaricales</taxon>
        <taxon>Marasmiineae</taxon>
        <taxon>Mycenaceae</taxon>
        <taxon>Mycena</taxon>
    </lineage>
</organism>
<feature type="domain" description="MYND-type" evidence="5">
    <location>
        <begin position="7"/>
        <end position="43"/>
    </location>
</feature>
<dbReference type="Proteomes" id="UP001215280">
    <property type="component" value="Unassembled WGS sequence"/>
</dbReference>
<keyword evidence="1" id="KW-0479">Metal-binding</keyword>
<dbReference type="PROSITE" id="PS50865">
    <property type="entry name" value="ZF_MYND_2"/>
    <property type="match status" value="1"/>
</dbReference>
<dbReference type="SUPFAM" id="SSF144232">
    <property type="entry name" value="HIT/MYND zinc finger-like"/>
    <property type="match status" value="1"/>
</dbReference>
<keyword evidence="3" id="KW-0862">Zinc</keyword>
<reference evidence="6" key="1">
    <citation type="submission" date="2023-03" db="EMBL/GenBank/DDBJ databases">
        <title>Massive genome expansion in bonnet fungi (Mycena s.s.) driven by repeated elements and novel gene families across ecological guilds.</title>
        <authorList>
            <consortium name="Lawrence Berkeley National Laboratory"/>
            <person name="Harder C.B."/>
            <person name="Miyauchi S."/>
            <person name="Viragh M."/>
            <person name="Kuo A."/>
            <person name="Thoen E."/>
            <person name="Andreopoulos B."/>
            <person name="Lu D."/>
            <person name="Skrede I."/>
            <person name="Drula E."/>
            <person name="Henrissat B."/>
            <person name="Morin E."/>
            <person name="Kohler A."/>
            <person name="Barry K."/>
            <person name="LaButti K."/>
            <person name="Morin E."/>
            <person name="Salamov A."/>
            <person name="Lipzen A."/>
            <person name="Mereny Z."/>
            <person name="Hegedus B."/>
            <person name="Baldrian P."/>
            <person name="Stursova M."/>
            <person name="Weitz H."/>
            <person name="Taylor A."/>
            <person name="Grigoriev I.V."/>
            <person name="Nagy L.G."/>
            <person name="Martin F."/>
            <person name="Kauserud H."/>
        </authorList>
    </citation>
    <scope>NUCLEOTIDE SEQUENCE</scope>
    <source>
        <strain evidence="6">CBHHK188m</strain>
    </source>
</reference>
<dbReference type="Gene3D" id="6.10.140.2220">
    <property type="match status" value="1"/>
</dbReference>
<accession>A0AAD7HQP9</accession>
<evidence type="ECO:0000259" key="5">
    <source>
        <dbReference type="PROSITE" id="PS50865"/>
    </source>
</evidence>
<evidence type="ECO:0000256" key="4">
    <source>
        <dbReference type="PROSITE-ProRule" id="PRU00134"/>
    </source>
</evidence>
<sequence length="440" mass="48903">MTNAQALCFCGKPAGNRCAACKTVAYCSQECQRRDWKAHKIQCKSATTQRHANVPQVGSPSQIEELERIVLRTGFLAACVAAGLDPTLVHGAGGIDLYDGPTSFWRLDAPIQKRWEAEARTYNEASKRFWMGYFSPITDSRVWIDVVLDVVLNARLPGENGMWRANVHMTLGRPHCQNISFIVICQAHAKLLAGLFPHLSSFSHAQNSTLLDIFCSLSWATNDSDVFRRAKLDAEILFAHGEPTSDLIAQLVARCLAPARTRVELTSLLQWVALPIQTYHPDRAGTHILDLALVIASPWSPGPMDLEGRRIPGEKILQIADTSPAAFKHLLHAVVRLCRERLVTAPAQNLLRIFETFGVQIGDPETDGETDALAWLFVELPEEDTESSKRLSRLLEDADEGRLTHFGLMAKDEYVEELRQPTLAATRRLKALQPASRPAE</sequence>
<comment type="caution">
    <text evidence="6">The sequence shown here is derived from an EMBL/GenBank/DDBJ whole genome shotgun (WGS) entry which is preliminary data.</text>
</comment>
<evidence type="ECO:0000313" key="7">
    <source>
        <dbReference type="Proteomes" id="UP001215280"/>
    </source>
</evidence>